<dbReference type="InterPro" id="IPR057447">
    <property type="entry name" value="Bbp19-like_phage"/>
</dbReference>
<comment type="caution">
    <text evidence="2">The sequence shown here is derived from an EMBL/GenBank/DDBJ whole genome shotgun (WGS) entry which is preliminary data.</text>
</comment>
<dbReference type="Proteomes" id="UP000321026">
    <property type="component" value="Unassembled WGS sequence"/>
</dbReference>
<evidence type="ECO:0000313" key="3">
    <source>
        <dbReference type="Proteomes" id="UP000321026"/>
    </source>
</evidence>
<proteinExistence type="predicted"/>
<feature type="domain" description="Bbp19-like phage" evidence="1">
    <location>
        <begin position="29"/>
        <end position="78"/>
    </location>
</feature>
<gene>
    <name evidence="2" type="ORF">E6Q11_02605</name>
</gene>
<evidence type="ECO:0000313" key="2">
    <source>
        <dbReference type="EMBL" id="TXG77640.1"/>
    </source>
</evidence>
<organism evidence="2 3">
    <name type="scientific">Candidatus Dojkabacteria bacterium</name>
    <dbReference type="NCBI Taxonomy" id="2099670"/>
    <lineage>
        <taxon>Bacteria</taxon>
        <taxon>Candidatus Dojkabacteria</taxon>
    </lineage>
</organism>
<dbReference type="EMBL" id="SSDS01000041">
    <property type="protein sequence ID" value="TXG77640.1"/>
    <property type="molecule type" value="Genomic_DNA"/>
</dbReference>
<dbReference type="AlphaFoldDB" id="A0A5C7J7W6"/>
<reference evidence="2 3" key="1">
    <citation type="submission" date="2018-09" db="EMBL/GenBank/DDBJ databases">
        <title>Metagenome Assembled Genomes from an Advanced Water Purification Facility.</title>
        <authorList>
            <person name="Stamps B.W."/>
            <person name="Spear J.R."/>
        </authorList>
    </citation>
    <scope>NUCLEOTIDE SEQUENCE [LARGE SCALE GENOMIC DNA]</scope>
    <source>
        <strain evidence="2">Bin_63_2</strain>
    </source>
</reference>
<sequence length="91" mass="10932">MDKDTKVKELLAFRQQAYQQTFNLENRFSEAVVKDLERFCRGSTSCFHVDARYHAVLEGRREVWLRIRDALKLNPDDYFEKYTTGKERSHE</sequence>
<protein>
    <recommendedName>
        <fullName evidence="1">Bbp19-like phage domain-containing protein</fullName>
    </recommendedName>
</protein>
<evidence type="ECO:0000259" key="1">
    <source>
        <dbReference type="Pfam" id="PF25181"/>
    </source>
</evidence>
<name>A0A5C7J7W6_9BACT</name>
<accession>A0A5C7J7W6</accession>
<dbReference type="Pfam" id="PF25181">
    <property type="entry name" value="Phage_Bbp19"/>
    <property type="match status" value="1"/>
</dbReference>